<dbReference type="PANTHER" id="PTHR47331:SF5">
    <property type="entry name" value="RIBONUCLEASE H"/>
    <property type="match status" value="1"/>
</dbReference>
<evidence type="ECO:0000313" key="2">
    <source>
        <dbReference type="EMBL" id="MBY24613.1"/>
    </source>
</evidence>
<feature type="compositionally biased region" description="Polar residues" evidence="1">
    <location>
        <begin position="451"/>
        <end position="468"/>
    </location>
</feature>
<dbReference type="AlphaFoldDB" id="A0A2S2P573"/>
<organism evidence="2">
    <name type="scientific">Schizaphis graminum</name>
    <name type="common">Green bug aphid</name>
    <dbReference type="NCBI Taxonomy" id="13262"/>
    <lineage>
        <taxon>Eukaryota</taxon>
        <taxon>Metazoa</taxon>
        <taxon>Ecdysozoa</taxon>
        <taxon>Arthropoda</taxon>
        <taxon>Hexapoda</taxon>
        <taxon>Insecta</taxon>
        <taxon>Pterygota</taxon>
        <taxon>Neoptera</taxon>
        <taxon>Paraneoptera</taxon>
        <taxon>Hemiptera</taxon>
        <taxon>Sternorrhyncha</taxon>
        <taxon>Aphidomorpha</taxon>
        <taxon>Aphidoidea</taxon>
        <taxon>Aphididae</taxon>
        <taxon>Aphidini</taxon>
        <taxon>Schizaphis</taxon>
    </lineage>
</organism>
<sequence>MADVDRLNRDKQRAARRRDAAASHIEAIYSLGLTASKDSSCVPKFLLAAEDLQSYWSKFTLENDSLLEAMIELGTESEFSNNVELEVHSTFLNAKALVIQLKSSSDSHISVSEASNSDKLDVAVIDDNAGMIVNPTAQVGPVIASTESSGSNVQLPKIPLPTFDGRLQSWPDFRDRFSILVGQRSHLSNIEKFYYLLGCLQAGPTDVVKGITVSETTYDLAWSALVKRYDKPRQLATNLVNEMLNATSSHQESPTVLINFLNIFCENIALLRSLNVADIGSFLLFAISVRCLPSTTRRLFEQGNTVDFPTVDSLLCFVKDRVEVLENSGSAPTHFPAKPPTKSIISLPKSANPKSQIAKAFGGHQSSPVALVTNRQSDDPLRCWLCHSPHSVESCSGFKDLSIDDRYALVSKHRLCMICFDNSHWANKCKSSCSICHGRHHHLLHRDNSHARTPSSKGSIASPDDTQC</sequence>
<feature type="region of interest" description="Disordered" evidence="1">
    <location>
        <begin position="447"/>
        <end position="468"/>
    </location>
</feature>
<dbReference type="EMBL" id="GGMR01011994">
    <property type="protein sequence ID" value="MBY24613.1"/>
    <property type="molecule type" value="Transcribed_RNA"/>
</dbReference>
<dbReference type="InterPro" id="IPR005312">
    <property type="entry name" value="DUF1759"/>
</dbReference>
<accession>A0A2S2P573</accession>
<dbReference type="PANTHER" id="PTHR47331">
    <property type="entry name" value="PHD-TYPE DOMAIN-CONTAINING PROTEIN"/>
    <property type="match status" value="1"/>
</dbReference>
<proteinExistence type="predicted"/>
<dbReference type="Pfam" id="PF03564">
    <property type="entry name" value="DUF1759"/>
    <property type="match status" value="1"/>
</dbReference>
<gene>
    <name evidence="2" type="ORF">g.150539</name>
</gene>
<name>A0A2S2P573_SCHGA</name>
<protein>
    <submittedName>
        <fullName evidence="2">Uncharacterized protein</fullName>
    </submittedName>
</protein>
<reference evidence="2" key="1">
    <citation type="submission" date="2018-04" db="EMBL/GenBank/DDBJ databases">
        <title>Transcriptome of Schizaphis graminum biotype I.</title>
        <authorList>
            <person name="Scully E.D."/>
            <person name="Geib S.M."/>
            <person name="Palmer N.A."/>
            <person name="Koch K."/>
            <person name="Bradshaw J."/>
            <person name="Heng-Moss T."/>
            <person name="Sarath G."/>
        </authorList>
    </citation>
    <scope>NUCLEOTIDE SEQUENCE</scope>
</reference>
<evidence type="ECO:0000256" key="1">
    <source>
        <dbReference type="SAM" id="MobiDB-lite"/>
    </source>
</evidence>